<evidence type="ECO:0000256" key="3">
    <source>
        <dbReference type="PROSITE-ProRule" id="PRU10007"/>
    </source>
</evidence>
<dbReference type="InterPro" id="IPR015590">
    <property type="entry name" value="Aldehyde_DH_dom"/>
</dbReference>
<dbReference type="PROSITE" id="PS00687">
    <property type="entry name" value="ALDEHYDE_DEHYDR_GLU"/>
    <property type="match status" value="1"/>
</dbReference>
<dbReference type="InterPro" id="IPR016161">
    <property type="entry name" value="Ald_DH/histidinol_DH"/>
</dbReference>
<reference evidence="6" key="2">
    <citation type="journal article" date="2022" name="BMC Genomics">
        <title>Comparative genome analysis of mycobacteria focusing on tRNA and non-coding RNA.</title>
        <authorList>
            <person name="Behra P.R.K."/>
            <person name="Pettersson B.M.F."/>
            <person name="Ramesh M."/>
            <person name="Das S."/>
            <person name="Dasgupta S."/>
            <person name="Kirsebom L.A."/>
        </authorList>
    </citation>
    <scope>NUCLEOTIDE SEQUENCE</scope>
    <source>
        <strain evidence="6">DSM 44615</strain>
    </source>
</reference>
<dbReference type="EMBL" id="JACKSJ010000097">
    <property type="protein sequence ID" value="MCV7170747.1"/>
    <property type="molecule type" value="Genomic_DNA"/>
</dbReference>
<feature type="active site" evidence="3">
    <location>
        <position position="252"/>
    </location>
</feature>
<dbReference type="PROSITE" id="PS50152">
    <property type="entry name" value="25A_SYNTH_3"/>
    <property type="match status" value="1"/>
</dbReference>
<reference evidence="6" key="1">
    <citation type="submission" date="2020-07" db="EMBL/GenBank/DDBJ databases">
        <authorList>
            <person name="Pettersson B.M.F."/>
            <person name="Behra P.R.K."/>
            <person name="Ramesh M."/>
            <person name="Das S."/>
            <person name="Dasgupta S."/>
            <person name="Kirsebom L.A."/>
        </authorList>
    </citation>
    <scope>NUCLEOTIDE SEQUENCE</scope>
    <source>
        <strain evidence="6">DSM 44615</strain>
    </source>
</reference>
<keyword evidence="7" id="KW-1185">Reference proteome</keyword>
<name>A0A9X3BWS2_9MYCO</name>
<dbReference type="Pfam" id="PF00171">
    <property type="entry name" value="Aldedh"/>
    <property type="match status" value="1"/>
</dbReference>
<dbReference type="Gene3D" id="3.40.309.10">
    <property type="entry name" value="Aldehyde Dehydrogenase, Chain A, domain 2"/>
    <property type="match status" value="1"/>
</dbReference>
<keyword evidence="2 4" id="KW-0560">Oxidoreductase</keyword>
<evidence type="ECO:0000259" key="5">
    <source>
        <dbReference type="Pfam" id="PF00171"/>
    </source>
</evidence>
<comment type="caution">
    <text evidence="6">The sequence shown here is derived from an EMBL/GenBank/DDBJ whole genome shotgun (WGS) entry which is preliminary data.</text>
</comment>
<dbReference type="AlphaFoldDB" id="A0A9X3BWS2"/>
<evidence type="ECO:0000256" key="1">
    <source>
        <dbReference type="ARBA" id="ARBA00009986"/>
    </source>
</evidence>
<feature type="domain" description="Aldehyde dehydrogenase" evidence="5">
    <location>
        <begin position="20"/>
        <end position="475"/>
    </location>
</feature>
<dbReference type="SUPFAM" id="SSF53720">
    <property type="entry name" value="ALDH-like"/>
    <property type="match status" value="1"/>
</dbReference>
<dbReference type="InterPro" id="IPR016160">
    <property type="entry name" value="Ald_DH_CS_CYS"/>
</dbReference>
<dbReference type="PROSITE" id="PS00070">
    <property type="entry name" value="ALDEHYDE_DEHYDR_CYS"/>
    <property type="match status" value="1"/>
</dbReference>
<dbReference type="PANTHER" id="PTHR11699">
    <property type="entry name" value="ALDEHYDE DEHYDROGENASE-RELATED"/>
    <property type="match status" value="1"/>
</dbReference>
<proteinExistence type="inferred from homology"/>
<gene>
    <name evidence="6" type="ORF">H7I41_12565</name>
</gene>
<dbReference type="FunFam" id="3.40.605.10:FF:000007">
    <property type="entry name" value="NAD/NADP-dependent betaine aldehyde dehydrogenase"/>
    <property type="match status" value="1"/>
</dbReference>
<dbReference type="Proteomes" id="UP001140293">
    <property type="component" value="Unassembled WGS sequence"/>
</dbReference>
<accession>A0A9X3BWS2</accession>
<dbReference type="GO" id="GO:0016620">
    <property type="term" value="F:oxidoreductase activity, acting on the aldehyde or oxo group of donors, NAD or NADP as acceptor"/>
    <property type="evidence" value="ECO:0007669"/>
    <property type="project" value="InterPro"/>
</dbReference>
<evidence type="ECO:0000256" key="2">
    <source>
        <dbReference type="ARBA" id="ARBA00023002"/>
    </source>
</evidence>
<evidence type="ECO:0000313" key="6">
    <source>
        <dbReference type="EMBL" id="MCV7170747.1"/>
    </source>
</evidence>
<organism evidence="6 7">
    <name type="scientific">[Mycobacterium] manitobense</name>
    <dbReference type="NCBI Taxonomy" id="190147"/>
    <lineage>
        <taxon>Bacteria</taxon>
        <taxon>Bacillati</taxon>
        <taxon>Actinomycetota</taxon>
        <taxon>Actinomycetes</taxon>
        <taxon>Mycobacteriales</taxon>
        <taxon>Mycobacteriaceae</taxon>
        <taxon>Mycolicibacterium</taxon>
    </lineage>
</organism>
<dbReference type="InterPro" id="IPR016163">
    <property type="entry name" value="Ald_DH_C"/>
</dbReference>
<dbReference type="FunFam" id="3.40.309.10:FF:000009">
    <property type="entry name" value="Aldehyde dehydrogenase A"/>
    <property type="match status" value="1"/>
</dbReference>
<sequence>MTVATNVAGSWIDGAAVATSGENHRVIDPATGRVVAEYALATPGDVDAAVASARRALPGWATATPADRSAVLARLAKLADEHADDLVAEEVSQTGKPVRLAAEFDVPGSVDNIDFFAGAARHLEGKATAEYSGDHTSSIRREAIGVVATITPWNYPLQMAVWKVLPALAAGCSVVIKPAEITPLTTLTLARLATEAGLPAGVLNVVTGAGHDVGTALAGHRDVDLVTFTGSTPVGRRVMAAAATHGHRTQLELGGKAPFVVFDDADLDAAIQGAVAGALINTGQDCTAATRAIVAREVYDDFVAGVAEVMGKVVVGDPHDPDTDLGPLISMAHRAKVAGMVERAPGQGGRIVTGGTTPDLPGSFYAPTLIADVAEDSEVYRDEIFGPVLTVRPFTDDDDALRQANDTDYGLAASAWTRDVYRAQRASREIQAGCVWINDHIPIISEMPHGGVGASGFGKDMSDYSLEEYLTVKHVMSDITGVADKEWHRTIFKRR</sequence>
<dbReference type="InterPro" id="IPR016162">
    <property type="entry name" value="Ald_DH_N"/>
</dbReference>
<evidence type="ECO:0000256" key="4">
    <source>
        <dbReference type="RuleBase" id="RU003345"/>
    </source>
</evidence>
<dbReference type="NCBIfam" id="NF010000">
    <property type="entry name" value="PRK13473.1"/>
    <property type="match status" value="1"/>
</dbReference>
<dbReference type="InterPro" id="IPR029510">
    <property type="entry name" value="Ald_DH_CS_GLU"/>
</dbReference>
<dbReference type="RefSeq" id="WP_264012933.1">
    <property type="nucleotide sequence ID" value="NZ_JACKSJ010000097.1"/>
</dbReference>
<dbReference type="Gene3D" id="3.40.605.10">
    <property type="entry name" value="Aldehyde Dehydrogenase, Chain A, domain 1"/>
    <property type="match status" value="1"/>
</dbReference>
<evidence type="ECO:0000313" key="7">
    <source>
        <dbReference type="Proteomes" id="UP001140293"/>
    </source>
</evidence>
<comment type="similarity">
    <text evidence="1 4">Belongs to the aldehyde dehydrogenase family.</text>
</comment>
<protein>
    <submittedName>
        <fullName evidence="6">Gamma-aminobutyraldehyde dehydrogenase</fullName>
    </submittedName>
</protein>